<protein>
    <recommendedName>
        <fullName evidence="2">Putative beta-lactamase-inhibitor-like PepSY-like domain-containing protein</fullName>
    </recommendedName>
</protein>
<dbReference type="Proteomes" id="UP000006008">
    <property type="component" value="Unassembled WGS sequence"/>
</dbReference>
<feature type="signal peptide" evidence="1">
    <location>
        <begin position="1"/>
        <end position="20"/>
    </location>
</feature>
<feature type="domain" description="Putative beta-lactamase-inhibitor-like PepSY-like" evidence="2">
    <location>
        <begin position="59"/>
        <end position="140"/>
    </location>
</feature>
<name>G5H6Q8_9BACT</name>
<evidence type="ECO:0000313" key="4">
    <source>
        <dbReference type="Proteomes" id="UP000006008"/>
    </source>
</evidence>
<organism evidence="3 4">
    <name type="scientific">Alistipes indistinctus YIT 12060</name>
    <dbReference type="NCBI Taxonomy" id="742725"/>
    <lineage>
        <taxon>Bacteria</taxon>
        <taxon>Pseudomonadati</taxon>
        <taxon>Bacteroidota</taxon>
        <taxon>Bacteroidia</taxon>
        <taxon>Bacteroidales</taxon>
        <taxon>Rikenellaceae</taxon>
        <taxon>Alistipes</taxon>
    </lineage>
</organism>
<dbReference type="AlphaFoldDB" id="G5H6Q8"/>
<dbReference type="STRING" id="742725.HMPREF9450_00618"/>
<dbReference type="RefSeq" id="WP_009133424.1">
    <property type="nucleotide sequence ID" value="NZ_CP102250.1"/>
</dbReference>
<sequence length="144" mass="16021">MKKLFALFIGLAALQTVACADDKPIALKDLPAAAQQFLKQYFPDVKATYAKVDNDLWGKNYDVLMADGSSVEFDKNGNWTDVSCKASQVPAAVIPQAIRNHVAQQHPDQRIVSIDRDSKDYEVKLSNGVELKFDLKFNLIGFDD</sequence>
<feature type="chain" id="PRO_5003477873" description="Putative beta-lactamase-inhibitor-like PepSY-like domain-containing protein" evidence="1">
    <location>
        <begin position="21"/>
        <end position="144"/>
    </location>
</feature>
<evidence type="ECO:0000259" key="2">
    <source>
        <dbReference type="Pfam" id="PF11396"/>
    </source>
</evidence>
<dbReference type="OrthoDB" id="710080at2"/>
<dbReference type="Gene3D" id="3.40.1420.30">
    <property type="match status" value="1"/>
</dbReference>
<gene>
    <name evidence="3" type="ORF">HMPREF9450_00618</name>
</gene>
<dbReference type="HOGENOM" id="CLU_111475_0_0_10"/>
<dbReference type="InterPro" id="IPR021533">
    <property type="entry name" value="PepSY-like"/>
</dbReference>
<dbReference type="PATRIC" id="fig|742725.3.peg.670"/>
<dbReference type="GeneID" id="92816370"/>
<keyword evidence="1" id="KW-0732">Signal</keyword>
<comment type="caution">
    <text evidence="3">The sequence shown here is derived from an EMBL/GenBank/DDBJ whole genome shotgun (WGS) entry which is preliminary data.</text>
</comment>
<proteinExistence type="predicted"/>
<dbReference type="Pfam" id="PF11396">
    <property type="entry name" value="PepSY_like"/>
    <property type="match status" value="1"/>
</dbReference>
<accession>G5H6Q8</accession>
<evidence type="ECO:0000313" key="3">
    <source>
        <dbReference type="EMBL" id="EHB92905.1"/>
    </source>
</evidence>
<dbReference type="SUPFAM" id="SSF160574">
    <property type="entry name" value="BT0923-like"/>
    <property type="match status" value="1"/>
</dbReference>
<dbReference type="eggNOG" id="COG3212">
    <property type="taxonomic scope" value="Bacteria"/>
</dbReference>
<keyword evidence="4" id="KW-1185">Reference proteome</keyword>
<reference evidence="3 4" key="1">
    <citation type="submission" date="2011-08" db="EMBL/GenBank/DDBJ databases">
        <title>The Genome Sequence of Alistipes indistinctus YIT 12060.</title>
        <authorList>
            <consortium name="The Broad Institute Genome Sequencing Platform"/>
            <person name="Earl A."/>
            <person name="Ward D."/>
            <person name="Feldgarden M."/>
            <person name="Gevers D."/>
            <person name="Morotomi M."/>
            <person name="Young S.K."/>
            <person name="Zeng Q."/>
            <person name="Gargeya S."/>
            <person name="Fitzgerald M."/>
            <person name="Haas B."/>
            <person name="Abouelleil A."/>
            <person name="Alvarado L."/>
            <person name="Arachchi H.M."/>
            <person name="Berlin A."/>
            <person name="Brown A."/>
            <person name="Chapman S.B."/>
            <person name="Chen Z."/>
            <person name="Dunbar C."/>
            <person name="Freedman E."/>
            <person name="Gearin G."/>
            <person name="Gellesch M."/>
            <person name="Goldberg J."/>
            <person name="Griggs A."/>
            <person name="Gujja S."/>
            <person name="Heiman D."/>
            <person name="Howarth C."/>
            <person name="Larson L."/>
            <person name="Lui A."/>
            <person name="MacDonald P.J.P."/>
            <person name="Montmayeur A."/>
            <person name="Murphy C."/>
            <person name="Neiman D."/>
            <person name="Pearson M."/>
            <person name="Priest M."/>
            <person name="Roberts A."/>
            <person name="Saif S."/>
            <person name="Shea T."/>
            <person name="Shenoy N."/>
            <person name="Sisk P."/>
            <person name="Stolte C."/>
            <person name="Sykes S."/>
            <person name="Wortman J."/>
            <person name="Nusbaum C."/>
            <person name="Birren B."/>
        </authorList>
    </citation>
    <scope>NUCLEOTIDE SEQUENCE [LARGE SCALE GENOMIC DNA]</scope>
    <source>
        <strain evidence="3 4">YIT 12060</strain>
    </source>
</reference>
<evidence type="ECO:0000256" key="1">
    <source>
        <dbReference type="SAM" id="SignalP"/>
    </source>
</evidence>
<dbReference type="EMBL" id="ADLD01000008">
    <property type="protein sequence ID" value="EHB92905.1"/>
    <property type="molecule type" value="Genomic_DNA"/>
</dbReference>